<dbReference type="AlphaFoldDB" id="A0A212EL99"/>
<proteinExistence type="predicted"/>
<name>A0A212EL99_DANPL</name>
<feature type="region of interest" description="Disordered" evidence="1">
    <location>
        <begin position="16"/>
        <end position="41"/>
    </location>
</feature>
<reference evidence="2 3" key="1">
    <citation type="journal article" date="2011" name="Cell">
        <title>The monarch butterfly genome yields insights into long-distance migration.</title>
        <authorList>
            <person name="Zhan S."/>
            <person name="Merlin C."/>
            <person name="Boore J.L."/>
            <person name="Reppert S.M."/>
        </authorList>
    </citation>
    <scope>NUCLEOTIDE SEQUENCE [LARGE SCALE GENOMIC DNA]</scope>
    <source>
        <strain evidence="2">F-2</strain>
    </source>
</reference>
<dbReference type="InParanoid" id="A0A212EL99"/>
<evidence type="ECO:0000313" key="2">
    <source>
        <dbReference type="EMBL" id="OWR42264.1"/>
    </source>
</evidence>
<accession>A0A212EL99</accession>
<evidence type="ECO:0000256" key="1">
    <source>
        <dbReference type="SAM" id="MobiDB-lite"/>
    </source>
</evidence>
<dbReference type="Proteomes" id="UP000007151">
    <property type="component" value="Unassembled WGS sequence"/>
</dbReference>
<sequence length="96" mass="10809">MNRLKRTLVCQNIVQETSDDDVPVSTTNNSTSDSSGPGCAYEIKDKNYSDDELISGNWQHKQPKRSRNLRQYAGAQSFPKDHQTSPLIFILRPVLG</sequence>
<protein>
    <submittedName>
        <fullName evidence="2">Uncharacterized protein</fullName>
    </submittedName>
</protein>
<feature type="compositionally biased region" description="Low complexity" evidence="1">
    <location>
        <begin position="23"/>
        <end position="38"/>
    </location>
</feature>
<keyword evidence="3" id="KW-1185">Reference proteome</keyword>
<comment type="caution">
    <text evidence="2">The sequence shown here is derived from an EMBL/GenBank/DDBJ whole genome shotgun (WGS) entry which is preliminary data.</text>
</comment>
<organism evidence="2 3">
    <name type="scientific">Danaus plexippus plexippus</name>
    <dbReference type="NCBI Taxonomy" id="278856"/>
    <lineage>
        <taxon>Eukaryota</taxon>
        <taxon>Metazoa</taxon>
        <taxon>Ecdysozoa</taxon>
        <taxon>Arthropoda</taxon>
        <taxon>Hexapoda</taxon>
        <taxon>Insecta</taxon>
        <taxon>Pterygota</taxon>
        <taxon>Neoptera</taxon>
        <taxon>Endopterygota</taxon>
        <taxon>Lepidoptera</taxon>
        <taxon>Glossata</taxon>
        <taxon>Ditrysia</taxon>
        <taxon>Papilionoidea</taxon>
        <taxon>Nymphalidae</taxon>
        <taxon>Danainae</taxon>
        <taxon>Danaini</taxon>
        <taxon>Danaina</taxon>
        <taxon>Danaus</taxon>
        <taxon>Danaus</taxon>
    </lineage>
</organism>
<dbReference type="EMBL" id="AGBW02014096">
    <property type="protein sequence ID" value="OWR42264.1"/>
    <property type="molecule type" value="Genomic_DNA"/>
</dbReference>
<dbReference type="KEGG" id="dpl:KGM_201646"/>
<evidence type="ECO:0000313" key="3">
    <source>
        <dbReference type="Proteomes" id="UP000007151"/>
    </source>
</evidence>
<gene>
    <name evidence="2" type="ORF">KGM_201646</name>
</gene>